<dbReference type="PANTHER" id="PTHR42901:SF1">
    <property type="entry name" value="ALCOHOL DEHYDROGENASE"/>
    <property type="match status" value="1"/>
</dbReference>
<dbReference type="PRINTS" id="PR00080">
    <property type="entry name" value="SDRFAMILY"/>
</dbReference>
<proteinExistence type="inferred from homology"/>
<reference evidence="6 7" key="1">
    <citation type="submission" date="2023-04" db="EMBL/GenBank/DDBJ databases">
        <title>Genome of Basidiobolus ranarum AG-B5.</title>
        <authorList>
            <person name="Stajich J.E."/>
            <person name="Carter-House D."/>
            <person name="Gryganskyi A."/>
        </authorList>
    </citation>
    <scope>NUCLEOTIDE SEQUENCE [LARGE SCALE GENOMIC DNA]</scope>
    <source>
        <strain evidence="6 7">AG-B5</strain>
    </source>
</reference>
<protein>
    <recommendedName>
        <fullName evidence="5">Ketoreductase domain-containing protein</fullName>
    </recommendedName>
</protein>
<evidence type="ECO:0000313" key="7">
    <source>
        <dbReference type="Proteomes" id="UP001479436"/>
    </source>
</evidence>
<dbReference type="Pfam" id="PF00106">
    <property type="entry name" value="adh_short"/>
    <property type="match status" value="1"/>
</dbReference>
<evidence type="ECO:0000256" key="2">
    <source>
        <dbReference type="ARBA" id="ARBA00022857"/>
    </source>
</evidence>
<dbReference type="PROSITE" id="PS00061">
    <property type="entry name" value="ADH_SHORT"/>
    <property type="match status" value="1"/>
</dbReference>
<evidence type="ECO:0000313" key="6">
    <source>
        <dbReference type="EMBL" id="KAK9765844.1"/>
    </source>
</evidence>
<evidence type="ECO:0000256" key="4">
    <source>
        <dbReference type="RuleBase" id="RU000363"/>
    </source>
</evidence>
<keyword evidence="2" id="KW-0521">NADP</keyword>
<dbReference type="PRINTS" id="PR00081">
    <property type="entry name" value="GDHRDH"/>
</dbReference>
<feature type="domain" description="Ketoreductase" evidence="5">
    <location>
        <begin position="39"/>
        <end position="225"/>
    </location>
</feature>
<name>A0ABR2WWE2_9FUNG</name>
<dbReference type="Gene3D" id="3.40.50.720">
    <property type="entry name" value="NAD(P)-binding Rossmann-like Domain"/>
    <property type="match status" value="1"/>
</dbReference>
<accession>A0ABR2WWE2</accession>
<gene>
    <name evidence="6" type="ORF">K7432_005512</name>
</gene>
<dbReference type="EMBL" id="JASJQH010000219">
    <property type="protein sequence ID" value="KAK9765844.1"/>
    <property type="molecule type" value="Genomic_DNA"/>
</dbReference>
<dbReference type="InterPro" id="IPR036291">
    <property type="entry name" value="NAD(P)-bd_dom_sf"/>
</dbReference>
<dbReference type="SUPFAM" id="SSF51735">
    <property type="entry name" value="NAD(P)-binding Rossmann-fold domains"/>
    <property type="match status" value="1"/>
</dbReference>
<comment type="similarity">
    <text evidence="1 4">Belongs to the short-chain dehydrogenases/reductases (SDR) family.</text>
</comment>
<dbReference type="InterPro" id="IPR057326">
    <property type="entry name" value="KR_dom"/>
</dbReference>
<evidence type="ECO:0000259" key="5">
    <source>
        <dbReference type="SMART" id="SM00822"/>
    </source>
</evidence>
<keyword evidence="3" id="KW-0560">Oxidoreductase</keyword>
<dbReference type="Proteomes" id="UP001479436">
    <property type="component" value="Unassembled WGS sequence"/>
</dbReference>
<dbReference type="SMART" id="SM00822">
    <property type="entry name" value="PKS_KR"/>
    <property type="match status" value="1"/>
</dbReference>
<organism evidence="6 7">
    <name type="scientific">Basidiobolus ranarum</name>
    <dbReference type="NCBI Taxonomy" id="34480"/>
    <lineage>
        <taxon>Eukaryota</taxon>
        <taxon>Fungi</taxon>
        <taxon>Fungi incertae sedis</taxon>
        <taxon>Zoopagomycota</taxon>
        <taxon>Entomophthoromycotina</taxon>
        <taxon>Basidiobolomycetes</taxon>
        <taxon>Basidiobolales</taxon>
        <taxon>Basidiobolaceae</taxon>
        <taxon>Basidiobolus</taxon>
    </lineage>
</organism>
<comment type="caution">
    <text evidence="6">The sequence shown here is derived from an EMBL/GenBank/DDBJ whole genome shotgun (WGS) entry which is preliminary data.</text>
</comment>
<evidence type="ECO:0000256" key="3">
    <source>
        <dbReference type="ARBA" id="ARBA00023002"/>
    </source>
</evidence>
<dbReference type="InterPro" id="IPR002347">
    <property type="entry name" value="SDR_fam"/>
</dbReference>
<dbReference type="InterPro" id="IPR020904">
    <property type="entry name" value="Sc_DH/Rdtase_CS"/>
</dbReference>
<evidence type="ECO:0000256" key="1">
    <source>
        <dbReference type="ARBA" id="ARBA00006484"/>
    </source>
</evidence>
<dbReference type="PANTHER" id="PTHR42901">
    <property type="entry name" value="ALCOHOL DEHYDROGENASE"/>
    <property type="match status" value="1"/>
</dbReference>
<sequence>MLLSKTSRILSTCNVGNVARKATGVSTVRFYSKSRLQGKTVLITGASAGIGAACAELFAAEGSNLILTARRLDRLSGLKDKFLQDNPQAKVHIAQLDVRDKSNVDSVISSLPKEFQGVDVLVNNAGLVIGLDTIQNVTMDAIDTMFDTNVKGLLYCTQAILPMMKDRNKGHIINLSSIAGKEAYANGGVYCATKHAVEALTRSLRFELMNTRIRVTSVAPGMVETEFSVVRFGGNKERADQVYKGMKPLSGYDIAESIVFAASRPEHVELSDILIFPNGQAAATTVHRN</sequence>
<keyword evidence="7" id="KW-1185">Reference proteome</keyword>